<dbReference type="Proteomes" id="UP000838756">
    <property type="component" value="Unassembled WGS sequence"/>
</dbReference>
<keyword evidence="2" id="KW-1185">Reference proteome</keyword>
<protein>
    <submittedName>
        <fullName evidence="1">Jg3929 protein</fullName>
    </submittedName>
</protein>
<proteinExistence type="predicted"/>
<dbReference type="EMBL" id="CAKXAJ010025582">
    <property type="protein sequence ID" value="CAH2241595.1"/>
    <property type="molecule type" value="Genomic_DNA"/>
</dbReference>
<dbReference type="AlphaFoldDB" id="A0A8S4S100"/>
<comment type="caution">
    <text evidence="1">The sequence shown here is derived from an EMBL/GenBank/DDBJ whole genome shotgun (WGS) entry which is preliminary data.</text>
</comment>
<evidence type="ECO:0000313" key="1">
    <source>
        <dbReference type="EMBL" id="CAH2241595.1"/>
    </source>
</evidence>
<name>A0A8S4S100_9NEOP</name>
<organism evidence="1 2">
    <name type="scientific">Pararge aegeria aegeria</name>
    <dbReference type="NCBI Taxonomy" id="348720"/>
    <lineage>
        <taxon>Eukaryota</taxon>
        <taxon>Metazoa</taxon>
        <taxon>Ecdysozoa</taxon>
        <taxon>Arthropoda</taxon>
        <taxon>Hexapoda</taxon>
        <taxon>Insecta</taxon>
        <taxon>Pterygota</taxon>
        <taxon>Neoptera</taxon>
        <taxon>Endopterygota</taxon>
        <taxon>Lepidoptera</taxon>
        <taxon>Glossata</taxon>
        <taxon>Ditrysia</taxon>
        <taxon>Papilionoidea</taxon>
        <taxon>Nymphalidae</taxon>
        <taxon>Satyrinae</taxon>
        <taxon>Satyrini</taxon>
        <taxon>Parargina</taxon>
        <taxon>Pararge</taxon>
    </lineage>
</organism>
<accession>A0A8S4S100</accession>
<gene>
    <name evidence="1" type="primary">jg3929</name>
    <name evidence="1" type="ORF">PAEG_LOCUS18020</name>
</gene>
<evidence type="ECO:0000313" key="2">
    <source>
        <dbReference type="Proteomes" id="UP000838756"/>
    </source>
</evidence>
<reference evidence="1" key="1">
    <citation type="submission" date="2022-03" db="EMBL/GenBank/DDBJ databases">
        <authorList>
            <person name="Lindestad O."/>
        </authorList>
    </citation>
    <scope>NUCLEOTIDE SEQUENCE</scope>
</reference>
<sequence>MLSSKHFRLTLNPAEVLLDGAPSGRHPPFLPDVVKPWGSFHGKASRSPHLPTVFVEPWGTSHEEVSRSTHLPSDTIITS</sequence>